<evidence type="ECO:0000313" key="3">
    <source>
        <dbReference type="Proteomes" id="UP000231157"/>
    </source>
</evidence>
<organism evidence="2 3">
    <name type="scientific">Candidatus Harrisonbacteria bacterium CG10_big_fil_rev_8_21_14_0_10_40_38</name>
    <dbReference type="NCBI Taxonomy" id="1974583"/>
    <lineage>
        <taxon>Bacteria</taxon>
        <taxon>Candidatus Harrisoniibacteriota</taxon>
    </lineage>
</organism>
<dbReference type="AlphaFoldDB" id="A0A2H0US49"/>
<evidence type="ECO:0000256" key="1">
    <source>
        <dbReference type="SAM" id="Phobius"/>
    </source>
</evidence>
<accession>A0A2H0US49</accession>
<proteinExistence type="predicted"/>
<feature type="transmembrane region" description="Helical" evidence="1">
    <location>
        <begin position="12"/>
        <end position="31"/>
    </location>
</feature>
<reference evidence="3" key="1">
    <citation type="submission" date="2017-09" db="EMBL/GenBank/DDBJ databases">
        <title>Depth-based differentiation of microbial function through sediment-hosted aquifers and enrichment of novel symbionts in the deep terrestrial subsurface.</title>
        <authorList>
            <person name="Probst A.J."/>
            <person name="Ladd B."/>
            <person name="Jarett J.K."/>
            <person name="Geller-Mcgrath D.E."/>
            <person name="Sieber C.M.K."/>
            <person name="Emerson J.B."/>
            <person name="Anantharaman K."/>
            <person name="Thomas B.C."/>
            <person name="Malmstrom R."/>
            <person name="Stieglmeier M."/>
            <person name="Klingl A."/>
            <person name="Woyke T."/>
            <person name="Ryan C.M."/>
            <person name="Banfield J.F."/>
        </authorList>
    </citation>
    <scope>NUCLEOTIDE SEQUENCE [LARGE SCALE GENOMIC DNA]</scope>
</reference>
<comment type="caution">
    <text evidence="2">The sequence shown here is derived from an EMBL/GenBank/DDBJ whole genome shotgun (WGS) entry which is preliminary data.</text>
</comment>
<protein>
    <submittedName>
        <fullName evidence="2">Uncharacterized protein</fullName>
    </submittedName>
</protein>
<keyword evidence="1" id="KW-1133">Transmembrane helix</keyword>
<keyword evidence="1" id="KW-0472">Membrane</keyword>
<sequence>MPRRGIKQFIYGVLYLSIFAAIIYYIYGYFFSFGTCFDNRRNQGEEQVDCGGPCVSCEIANLKPIEALPVKLVGSGNFTSALLGFKNPNTSFGASNFRYHVTFFDNTDTVVSDVVRDSFIYPGDIKTVVEAGVPISISGVSYAKAIIENQTWRPISEFSNPDTSIRSARIEQDSIFDGNKISITGLFVNREAVSLARADIYVAVYDRNDVLIGLSSTFIERISSFEERAFTAIVPISDVSAISTASVRVYADSVK</sequence>
<evidence type="ECO:0000313" key="2">
    <source>
        <dbReference type="EMBL" id="PIR89244.1"/>
    </source>
</evidence>
<gene>
    <name evidence="2" type="ORF">COU07_02155</name>
</gene>
<name>A0A2H0US49_9BACT</name>
<dbReference type="Proteomes" id="UP000231157">
    <property type="component" value="Unassembled WGS sequence"/>
</dbReference>
<dbReference type="EMBL" id="PFAZ01000002">
    <property type="protein sequence ID" value="PIR89244.1"/>
    <property type="molecule type" value="Genomic_DNA"/>
</dbReference>
<keyword evidence="1" id="KW-0812">Transmembrane</keyword>